<protein>
    <submittedName>
        <fullName evidence="1">Uncharacterized protein</fullName>
    </submittedName>
</protein>
<accession>A0A381SWY7</accession>
<dbReference type="AlphaFoldDB" id="A0A381SWY7"/>
<proteinExistence type="predicted"/>
<reference evidence="1" key="1">
    <citation type="submission" date="2018-05" db="EMBL/GenBank/DDBJ databases">
        <authorList>
            <person name="Lanie J.A."/>
            <person name="Ng W.-L."/>
            <person name="Kazmierczak K.M."/>
            <person name="Andrzejewski T.M."/>
            <person name="Davidsen T.M."/>
            <person name="Wayne K.J."/>
            <person name="Tettelin H."/>
            <person name="Glass J.I."/>
            <person name="Rusch D."/>
            <person name="Podicherti R."/>
            <person name="Tsui H.-C.T."/>
            <person name="Winkler M.E."/>
        </authorList>
    </citation>
    <scope>NUCLEOTIDE SEQUENCE</scope>
</reference>
<name>A0A381SWY7_9ZZZZ</name>
<organism evidence="1">
    <name type="scientific">marine metagenome</name>
    <dbReference type="NCBI Taxonomy" id="408172"/>
    <lineage>
        <taxon>unclassified sequences</taxon>
        <taxon>metagenomes</taxon>
        <taxon>ecological metagenomes</taxon>
    </lineage>
</organism>
<sequence length="62" mass="6779">FGEVEGAVADGNDSLATGFEVAQPIKNKVINASNIPVLSNQSMLPLYHWIIKKQNMAGFEKF</sequence>
<evidence type="ECO:0000313" key="1">
    <source>
        <dbReference type="EMBL" id="SVA07848.1"/>
    </source>
</evidence>
<feature type="non-terminal residue" evidence="1">
    <location>
        <position position="1"/>
    </location>
</feature>
<gene>
    <name evidence="1" type="ORF">METZ01_LOCUS60702</name>
</gene>
<dbReference type="EMBL" id="UINC01003615">
    <property type="protein sequence ID" value="SVA07848.1"/>
    <property type="molecule type" value="Genomic_DNA"/>
</dbReference>